<dbReference type="GO" id="GO:0033818">
    <property type="term" value="F:beta-ketoacyl-acyl-carrier-protein synthase III activity"/>
    <property type="evidence" value="ECO:0007669"/>
    <property type="project" value="UniProtKB-EC"/>
</dbReference>
<keyword evidence="2 3" id="KW-0012">Acyltransferase</keyword>
<dbReference type="EC" id="2.3.1.180" evidence="3"/>
<reference evidence="3 4" key="1">
    <citation type="submission" date="2022-04" db="EMBL/GenBank/DDBJ databases">
        <title>Genome sequence of C. roseum typestrain.</title>
        <authorList>
            <person name="Poehlein A."/>
            <person name="Schoch T."/>
            <person name="Duerre P."/>
            <person name="Daniel R."/>
        </authorList>
    </citation>
    <scope>NUCLEOTIDE SEQUENCE [LARGE SCALE GENOMIC DNA]</scope>
    <source>
        <strain evidence="3 4">DSM 7320</strain>
    </source>
</reference>
<sequence>MSISIAGIGYCIPEGTLDNKAIISRYIDKLSKNLNKEDKDFLEYSIERKLDFLQIKSRHYCKDYKKENSVTLAVDAAKNAIKKSNVPLEDIDLIICTGVTNPFKEPSFATVIAHMIGLKKGNAFDISDTCNGFMKSLELTDLYINNNLAKNVLVVACESGIEVLDNKSAILEIENIDEADYKVSSLFAGTSAVAAVYTKPVSSKKVLFYEEFRSFDEWDSSVSMSPKADIPPFSKMSKTSSVFWSDGRKIASKIISDMPNYIESVLKKHNIDKKNIKYVFSHQLGRNVTYSVLDSLGLDKDKMFPINTFTEYGNMGSCNIPIGIEFANEEGLLKPGDEFLLLSSACGLTFSVSYIVW</sequence>
<gene>
    <name evidence="3" type="primary">fabH_4</name>
    <name evidence="3" type="ORF">CROST_042520</name>
</gene>
<dbReference type="KEGG" id="crw:CROST_042520"/>
<organism evidence="3 4">
    <name type="scientific">Clostridium felsineum</name>
    <dbReference type="NCBI Taxonomy" id="36839"/>
    <lineage>
        <taxon>Bacteria</taxon>
        <taxon>Bacillati</taxon>
        <taxon>Bacillota</taxon>
        <taxon>Clostridia</taxon>
        <taxon>Eubacteriales</taxon>
        <taxon>Clostridiaceae</taxon>
        <taxon>Clostridium</taxon>
    </lineage>
</organism>
<dbReference type="InterPro" id="IPR013747">
    <property type="entry name" value="ACP_syn_III_C"/>
</dbReference>
<evidence type="ECO:0000256" key="2">
    <source>
        <dbReference type="ARBA" id="ARBA00023315"/>
    </source>
</evidence>
<dbReference type="Proteomes" id="UP000190951">
    <property type="component" value="Chromosome"/>
</dbReference>
<dbReference type="GO" id="GO:0004315">
    <property type="term" value="F:3-oxoacyl-[acyl-carrier-protein] synthase activity"/>
    <property type="evidence" value="ECO:0007669"/>
    <property type="project" value="InterPro"/>
</dbReference>
<dbReference type="RefSeq" id="WP_169850929.1">
    <property type="nucleotide sequence ID" value="NZ_CP096983.1"/>
</dbReference>
<dbReference type="PANTHER" id="PTHR34069:SF3">
    <property type="entry name" value="ACYL-COA:ACYL-COA ALKYLTRANSFERASE"/>
    <property type="match status" value="1"/>
</dbReference>
<dbReference type="SUPFAM" id="SSF53901">
    <property type="entry name" value="Thiolase-like"/>
    <property type="match status" value="1"/>
</dbReference>
<dbReference type="STRING" id="84029.CROST_29440"/>
<keyword evidence="4" id="KW-1185">Reference proteome</keyword>
<dbReference type="InterPro" id="IPR013751">
    <property type="entry name" value="ACP_syn_III_N"/>
</dbReference>
<dbReference type="PANTHER" id="PTHR34069">
    <property type="entry name" value="3-OXOACYL-[ACYL-CARRIER-PROTEIN] SYNTHASE 3"/>
    <property type="match status" value="1"/>
</dbReference>
<evidence type="ECO:0000313" key="4">
    <source>
        <dbReference type="Proteomes" id="UP000190951"/>
    </source>
</evidence>
<evidence type="ECO:0000313" key="3">
    <source>
        <dbReference type="EMBL" id="URZ13486.1"/>
    </source>
</evidence>
<dbReference type="Pfam" id="PF08545">
    <property type="entry name" value="ACP_syn_III"/>
    <property type="match status" value="1"/>
</dbReference>
<dbReference type="GO" id="GO:0044550">
    <property type="term" value="P:secondary metabolite biosynthetic process"/>
    <property type="evidence" value="ECO:0007669"/>
    <property type="project" value="TreeGrafter"/>
</dbReference>
<accession>A0A1S8L2F0</accession>
<dbReference type="GO" id="GO:0006633">
    <property type="term" value="P:fatty acid biosynthetic process"/>
    <property type="evidence" value="ECO:0007669"/>
    <property type="project" value="InterPro"/>
</dbReference>
<protein>
    <submittedName>
        <fullName evidence="3">3-oxoacyl-[acyl-carrier-protein] synthase 3</fullName>
        <ecNumber evidence="3">2.3.1.180</ecNumber>
    </submittedName>
</protein>
<dbReference type="Gene3D" id="3.40.47.10">
    <property type="match status" value="2"/>
</dbReference>
<dbReference type="Pfam" id="PF08541">
    <property type="entry name" value="ACP_syn_III_C"/>
    <property type="match status" value="1"/>
</dbReference>
<dbReference type="AlphaFoldDB" id="A0A1S8L2F0"/>
<dbReference type="EMBL" id="CP096983">
    <property type="protein sequence ID" value="URZ13486.1"/>
    <property type="molecule type" value="Genomic_DNA"/>
</dbReference>
<name>A0A1S8L2F0_9CLOT</name>
<keyword evidence="1 3" id="KW-0808">Transferase</keyword>
<evidence type="ECO:0000256" key="1">
    <source>
        <dbReference type="ARBA" id="ARBA00022679"/>
    </source>
</evidence>
<proteinExistence type="predicted"/>
<dbReference type="InterPro" id="IPR016039">
    <property type="entry name" value="Thiolase-like"/>
</dbReference>